<dbReference type="EMBL" id="CP015285">
    <property type="protein sequence ID" value="ANC90952.1"/>
    <property type="molecule type" value="Genomic_DNA"/>
</dbReference>
<dbReference type="SMART" id="SM00448">
    <property type="entry name" value="REC"/>
    <property type="match status" value="1"/>
</dbReference>
<gene>
    <name evidence="3" type="ORF">A6A40_02990</name>
</gene>
<sequence length="132" mass="14352">MPTVLVVDDDSTLRLTLRRLLESAGVDVVEAQDGDEAMRLFRASRPDLVICDLVMPFADGLQTIMRMRRLAPTAKIIAISGGGRSKAMDLLAVARQMGADHALAKPIERSQISLIVDFCGRDRGVPPQPRGV</sequence>
<dbReference type="Gene3D" id="3.40.50.2300">
    <property type="match status" value="1"/>
</dbReference>
<organism evidence="3 4">
    <name type="scientific">Azospirillum humicireducens</name>
    <dbReference type="NCBI Taxonomy" id="1226968"/>
    <lineage>
        <taxon>Bacteria</taxon>
        <taxon>Pseudomonadati</taxon>
        <taxon>Pseudomonadota</taxon>
        <taxon>Alphaproteobacteria</taxon>
        <taxon>Rhodospirillales</taxon>
        <taxon>Azospirillaceae</taxon>
        <taxon>Azospirillum</taxon>
    </lineage>
</organism>
<dbReference type="InterPro" id="IPR001789">
    <property type="entry name" value="Sig_transdc_resp-reg_receiver"/>
</dbReference>
<dbReference type="PANTHER" id="PTHR43228">
    <property type="entry name" value="TWO-COMPONENT RESPONSE REGULATOR"/>
    <property type="match status" value="1"/>
</dbReference>
<dbReference type="SUPFAM" id="SSF52172">
    <property type="entry name" value="CheY-like"/>
    <property type="match status" value="1"/>
</dbReference>
<dbReference type="AlphaFoldDB" id="A0A160JDW5"/>
<proteinExistence type="predicted"/>
<dbReference type="PROSITE" id="PS50110">
    <property type="entry name" value="RESPONSE_REGULATORY"/>
    <property type="match status" value="1"/>
</dbReference>
<dbReference type="RefSeq" id="WP_063634046.1">
    <property type="nucleotide sequence ID" value="NZ_CP015285.1"/>
</dbReference>
<dbReference type="Pfam" id="PF00072">
    <property type="entry name" value="Response_reg"/>
    <property type="match status" value="1"/>
</dbReference>
<evidence type="ECO:0000259" key="2">
    <source>
        <dbReference type="PROSITE" id="PS50110"/>
    </source>
</evidence>
<name>A0A160JDW5_9PROT</name>
<dbReference type="Proteomes" id="UP000077405">
    <property type="component" value="Chromosome"/>
</dbReference>
<feature type="domain" description="Response regulatory" evidence="2">
    <location>
        <begin position="3"/>
        <end position="120"/>
    </location>
</feature>
<keyword evidence="1" id="KW-0597">Phosphoprotein</keyword>
<feature type="modified residue" description="4-aspartylphosphate" evidence="1">
    <location>
        <position position="52"/>
    </location>
</feature>
<dbReference type="PANTHER" id="PTHR43228:SF1">
    <property type="entry name" value="TWO-COMPONENT RESPONSE REGULATOR ARR22"/>
    <property type="match status" value="1"/>
</dbReference>
<dbReference type="STRING" id="1226968.A6A40_02990"/>
<accession>A0A160JDW5</accession>
<evidence type="ECO:0000313" key="4">
    <source>
        <dbReference type="Proteomes" id="UP000077405"/>
    </source>
</evidence>
<dbReference type="OrthoDB" id="5456285at2"/>
<evidence type="ECO:0000313" key="3">
    <source>
        <dbReference type="EMBL" id="ANC90952.1"/>
    </source>
</evidence>
<dbReference type="GO" id="GO:0000160">
    <property type="term" value="P:phosphorelay signal transduction system"/>
    <property type="evidence" value="ECO:0007669"/>
    <property type="project" value="InterPro"/>
</dbReference>
<reference evidence="3 4" key="1">
    <citation type="journal article" date="2013" name="Int. J. Syst. Evol. Microbiol.">
        <title>Azospirillum humicireducens sp. nov., a nitrogen-fixing bacterium isolated from a microbial fuel cell.</title>
        <authorList>
            <person name="Zhou S."/>
            <person name="Han L."/>
            <person name="Wang Y."/>
            <person name="Yang G."/>
            <person name="Zhuang L."/>
            <person name="Hu P."/>
        </authorList>
    </citation>
    <scope>NUCLEOTIDE SEQUENCE [LARGE SCALE GENOMIC DNA]</scope>
    <source>
        <strain evidence="3 4">SgZ-5</strain>
    </source>
</reference>
<dbReference type="KEGG" id="ahu:A6A40_02990"/>
<dbReference type="InterPro" id="IPR052048">
    <property type="entry name" value="ST_Response_Regulator"/>
</dbReference>
<evidence type="ECO:0000256" key="1">
    <source>
        <dbReference type="PROSITE-ProRule" id="PRU00169"/>
    </source>
</evidence>
<protein>
    <submittedName>
        <fullName evidence="3">Response regulator</fullName>
    </submittedName>
</protein>
<keyword evidence="4" id="KW-1185">Reference proteome</keyword>
<dbReference type="InterPro" id="IPR011006">
    <property type="entry name" value="CheY-like_superfamily"/>
</dbReference>